<dbReference type="InterPro" id="IPR050361">
    <property type="entry name" value="MPP/UQCRC_Complex"/>
</dbReference>
<dbReference type="AlphaFoldDB" id="A0A848FCQ7"/>
<dbReference type="EMBL" id="JABBFW010000011">
    <property type="protein sequence ID" value="NML16565.1"/>
    <property type="molecule type" value="Genomic_DNA"/>
</dbReference>
<evidence type="ECO:0000313" key="7">
    <source>
        <dbReference type="Proteomes" id="UP000574067"/>
    </source>
</evidence>
<evidence type="ECO:0000256" key="2">
    <source>
        <dbReference type="ARBA" id="ARBA00007261"/>
    </source>
</evidence>
<dbReference type="GO" id="GO:0006508">
    <property type="term" value="P:proteolysis"/>
    <property type="evidence" value="ECO:0007669"/>
    <property type="project" value="InterPro"/>
</dbReference>
<dbReference type="SUPFAM" id="SSF63411">
    <property type="entry name" value="LuxS/MPP-like metallohydrolase"/>
    <property type="match status" value="2"/>
</dbReference>
<dbReference type="InterPro" id="IPR011249">
    <property type="entry name" value="Metalloenz_LuxS/M16"/>
</dbReference>
<reference evidence="6 7" key="1">
    <citation type="submission" date="2020-04" db="EMBL/GenBank/DDBJ databases">
        <title>Azohydromonas sp. isolated from soil.</title>
        <authorList>
            <person name="Dahal R.H."/>
        </authorList>
    </citation>
    <scope>NUCLEOTIDE SEQUENCE [LARGE SCALE GENOMIC DNA]</scope>
    <source>
        <strain evidence="6 7">G-1-1-14</strain>
    </source>
</reference>
<dbReference type="Pfam" id="PF05193">
    <property type="entry name" value="Peptidase_M16_C"/>
    <property type="match status" value="1"/>
</dbReference>
<accession>A0A848FCQ7</accession>
<dbReference type="Pfam" id="PF00675">
    <property type="entry name" value="Peptidase_M16"/>
    <property type="match status" value="1"/>
</dbReference>
<dbReference type="GO" id="GO:0046872">
    <property type="term" value="F:metal ion binding"/>
    <property type="evidence" value="ECO:0007669"/>
    <property type="project" value="InterPro"/>
</dbReference>
<comment type="caution">
    <text evidence="6">The sequence shown here is derived from an EMBL/GenBank/DDBJ whole genome shotgun (WGS) entry which is preliminary data.</text>
</comment>
<dbReference type="Gene3D" id="3.30.830.10">
    <property type="entry name" value="Metalloenzyme, LuxS/M16 peptidase-like"/>
    <property type="match status" value="2"/>
</dbReference>
<organism evidence="6 7">
    <name type="scientific">Azohydromonas caseinilytica</name>
    <dbReference type="NCBI Taxonomy" id="2728836"/>
    <lineage>
        <taxon>Bacteria</taxon>
        <taxon>Pseudomonadati</taxon>
        <taxon>Pseudomonadota</taxon>
        <taxon>Betaproteobacteria</taxon>
        <taxon>Burkholderiales</taxon>
        <taxon>Sphaerotilaceae</taxon>
        <taxon>Azohydromonas</taxon>
    </lineage>
</organism>
<evidence type="ECO:0000259" key="4">
    <source>
        <dbReference type="Pfam" id="PF00675"/>
    </source>
</evidence>
<dbReference type="InterPro" id="IPR001431">
    <property type="entry name" value="Pept_M16_Zn_BS"/>
</dbReference>
<comment type="cofactor">
    <cofactor evidence="1">
        <name>Zn(2+)</name>
        <dbReference type="ChEBI" id="CHEBI:29105"/>
    </cofactor>
</comment>
<dbReference type="GO" id="GO:0004222">
    <property type="term" value="F:metalloendopeptidase activity"/>
    <property type="evidence" value="ECO:0007669"/>
    <property type="project" value="InterPro"/>
</dbReference>
<dbReference type="Proteomes" id="UP000574067">
    <property type="component" value="Unassembled WGS sequence"/>
</dbReference>
<dbReference type="InterPro" id="IPR007863">
    <property type="entry name" value="Peptidase_M16_C"/>
</dbReference>
<gene>
    <name evidence="6" type="ORF">HHL10_16405</name>
</gene>
<dbReference type="PANTHER" id="PTHR11851:SF49">
    <property type="entry name" value="MITOCHONDRIAL-PROCESSING PEPTIDASE SUBUNIT ALPHA"/>
    <property type="match status" value="1"/>
</dbReference>
<feature type="domain" description="Peptidase M16 C-terminal" evidence="5">
    <location>
        <begin position="210"/>
        <end position="382"/>
    </location>
</feature>
<protein>
    <submittedName>
        <fullName evidence="6">Insulinase family protein</fullName>
    </submittedName>
</protein>
<comment type="similarity">
    <text evidence="2 3">Belongs to the peptidase M16 family.</text>
</comment>
<dbReference type="PANTHER" id="PTHR11851">
    <property type="entry name" value="METALLOPROTEASE"/>
    <property type="match status" value="1"/>
</dbReference>
<evidence type="ECO:0000256" key="3">
    <source>
        <dbReference type="RuleBase" id="RU004447"/>
    </source>
</evidence>
<evidence type="ECO:0000313" key="6">
    <source>
        <dbReference type="EMBL" id="NML16565.1"/>
    </source>
</evidence>
<keyword evidence="7" id="KW-1185">Reference proteome</keyword>
<evidence type="ECO:0000256" key="1">
    <source>
        <dbReference type="ARBA" id="ARBA00001947"/>
    </source>
</evidence>
<dbReference type="InterPro" id="IPR011765">
    <property type="entry name" value="Pept_M16_N"/>
</dbReference>
<sequence length="462" mass="49827">MWRRCCGSWRGAEAGPSLPPPGARRASGDNRAVIKPEISPSQPAAVPVVTELDNGVRVVTVPMPHLRSASVAVFVRTGSRNESARLNGISHFLEHMAFKGTATRDVQAINLDAERIGADMNAYTSKDTTVYYLNGLGRDAPRMLEMLADVVLESTFPEAEIEREREVLLQELVEYEEDPQSVVSQLLDVAAYGKQPLARPIIGTRRHIERITREDLVGYVKRHYAGANLVIAAGGDVQPARIDALARQLFGHVPRGEGSAAEAVAHVGGLQSRRRAGISQVYSSIGLPLPSMRQGHHAGLVAATLFGGGMSAPLVDEVRERRGLAYHVASEAEVSDVHGLLVIDAITQPQKLLEYVATVGRLLKEQAEGIDAQHLERARNQLLVQAVHKQERPFSAIEAAAEQLFVHGRLIGADEAVRQIEAVTAEQVRAVFEAMLQATPAVGLASRGAVGEVLQALQAAMA</sequence>
<name>A0A848FCQ7_9BURK</name>
<dbReference type="PROSITE" id="PS00143">
    <property type="entry name" value="INSULINASE"/>
    <property type="match status" value="1"/>
</dbReference>
<proteinExistence type="inferred from homology"/>
<dbReference type="FunFam" id="3.30.830.10:FF:000008">
    <property type="entry name" value="Mitochondrial-processing peptidase subunit beta"/>
    <property type="match status" value="1"/>
</dbReference>
<evidence type="ECO:0000259" key="5">
    <source>
        <dbReference type="Pfam" id="PF05193"/>
    </source>
</evidence>
<feature type="domain" description="Peptidase M16 N-terminal" evidence="4">
    <location>
        <begin position="57"/>
        <end position="204"/>
    </location>
</feature>